<evidence type="ECO:0000256" key="5">
    <source>
        <dbReference type="SAM" id="Phobius"/>
    </source>
</evidence>
<dbReference type="SUPFAM" id="SSF52096">
    <property type="entry name" value="ClpP/crotonase"/>
    <property type="match status" value="1"/>
</dbReference>
<keyword evidence="11" id="KW-1185">Reference proteome</keyword>
<dbReference type="KEGG" id="sinu:IMZ28_04355"/>
<organism evidence="10 11">
    <name type="scientific">Sulfurovum indicum</name>
    <dbReference type="NCBI Taxonomy" id="2779528"/>
    <lineage>
        <taxon>Bacteria</taxon>
        <taxon>Pseudomonadati</taxon>
        <taxon>Campylobacterota</taxon>
        <taxon>Epsilonproteobacteria</taxon>
        <taxon>Campylobacterales</taxon>
        <taxon>Sulfurovaceae</taxon>
        <taxon>Sulfurovum</taxon>
    </lineage>
</organism>
<dbReference type="EMBL" id="CP063164">
    <property type="protein sequence ID" value="QOR62708.1"/>
    <property type="molecule type" value="Genomic_DNA"/>
</dbReference>
<dbReference type="Proteomes" id="UP000595074">
    <property type="component" value="Chromosome"/>
</dbReference>
<feature type="transmembrane region" description="Helical" evidence="5">
    <location>
        <begin position="242"/>
        <end position="259"/>
    </location>
</feature>
<evidence type="ECO:0000256" key="2">
    <source>
        <dbReference type="ARBA" id="ARBA00022692"/>
    </source>
</evidence>
<dbReference type="FunFam" id="3.90.226.10:FF:000089">
    <property type="entry name" value="Membrane-bound serine protease"/>
    <property type="match status" value="1"/>
</dbReference>
<keyword evidence="2 5" id="KW-0812">Transmembrane</keyword>
<dbReference type="Pfam" id="PF25145">
    <property type="entry name" value="NfeD1b_N"/>
    <property type="match status" value="1"/>
</dbReference>
<feature type="transmembrane region" description="Helical" evidence="5">
    <location>
        <begin position="310"/>
        <end position="329"/>
    </location>
</feature>
<feature type="domain" description="NfeD integral membrane" evidence="8">
    <location>
        <begin position="241"/>
        <end position="356"/>
    </location>
</feature>
<evidence type="ECO:0000259" key="8">
    <source>
        <dbReference type="Pfam" id="PF24961"/>
    </source>
</evidence>
<name>A0A7M1S5S2_9BACT</name>
<keyword evidence="3 5" id="KW-1133">Transmembrane helix</keyword>
<gene>
    <name evidence="10" type="ORF">IMZ28_04355</name>
</gene>
<dbReference type="AlphaFoldDB" id="A0A7M1S5S2"/>
<feature type="domain" description="NfeD1b N-terminal" evidence="9">
    <location>
        <begin position="25"/>
        <end position="205"/>
    </location>
</feature>
<evidence type="ECO:0000313" key="11">
    <source>
        <dbReference type="Proteomes" id="UP000595074"/>
    </source>
</evidence>
<evidence type="ECO:0000256" key="6">
    <source>
        <dbReference type="SAM" id="SignalP"/>
    </source>
</evidence>
<feature type="signal peptide" evidence="6">
    <location>
        <begin position="1"/>
        <end position="19"/>
    </location>
</feature>
<dbReference type="PANTHER" id="PTHR33507:SF4">
    <property type="entry name" value="NODULATION COMPETITIVENESS PROTEIN NFED"/>
    <property type="match status" value="1"/>
</dbReference>
<dbReference type="InterPro" id="IPR052165">
    <property type="entry name" value="Membrane_assoc_protease"/>
</dbReference>
<dbReference type="PANTHER" id="PTHR33507">
    <property type="entry name" value="INNER MEMBRANE PROTEIN YBBJ"/>
    <property type="match status" value="1"/>
</dbReference>
<reference evidence="10 11" key="1">
    <citation type="submission" date="2020-10" db="EMBL/GenBank/DDBJ databases">
        <title>The genome of sulfurovum sp.</title>
        <authorList>
            <person name="Xie S."/>
            <person name="Shao Z."/>
            <person name="Jiang L."/>
        </authorList>
    </citation>
    <scope>NUCLEOTIDE SEQUENCE [LARGE SCALE GENOMIC DNA]</scope>
    <source>
        <strain evidence="10 11">ST-419</strain>
    </source>
</reference>
<proteinExistence type="predicted"/>
<feature type="chain" id="PRO_5029783466" evidence="6">
    <location>
        <begin position="20"/>
        <end position="431"/>
    </location>
</feature>
<dbReference type="CDD" id="cd07020">
    <property type="entry name" value="Clp_protease_NfeD_1"/>
    <property type="match status" value="1"/>
</dbReference>
<dbReference type="InterPro" id="IPR012340">
    <property type="entry name" value="NA-bd_OB-fold"/>
</dbReference>
<evidence type="ECO:0000256" key="3">
    <source>
        <dbReference type="ARBA" id="ARBA00022989"/>
    </source>
</evidence>
<evidence type="ECO:0000259" key="9">
    <source>
        <dbReference type="Pfam" id="PF25145"/>
    </source>
</evidence>
<keyword evidence="6" id="KW-0732">Signal</keyword>
<dbReference type="Pfam" id="PF24961">
    <property type="entry name" value="NfeD_membrane"/>
    <property type="match status" value="1"/>
</dbReference>
<keyword evidence="4 5" id="KW-0472">Membrane</keyword>
<comment type="subcellular location">
    <subcellularLocation>
        <location evidence="1">Membrane</location>
        <topology evidence="1">Multi-pass membrane protein</topology>
    </subcellularLocation>
</comment>
<dbReference type="InterPro" id="IPR002810">
    <property type="entry name" value="NfeD-like_C"/>
</dbReference>
<dbReference type="Gene3D" id="3.90.226.10">
    <property type="entry name" value="2-enoyl-CoA Hydratase, Chain A, domain 1"/>
    <property type="match status" value="1"/>
</dbReference>
<dbReference type="InterPro" id="IPR029045">
    <property type="entry name" value="ClpP/crotonase-like_dom_sf"/>
</dbReference>
<protein>
    <submittedName>
        <fullName evidence="10">Nodulation protein NfeD</fullName>
    </submittedName>
</protein>
<dbReference type="RefSeq" id="WP_197549527.1">
    <property type="nucleotide sequence ID" value="NZ_CP063164.1"/>
</dbReference>
<feature type="transmembrane region" description="Helical" evidence="5">
    <location>
        <begin position="335"/>
        <end position="358"/>
    </location>
</feature>
<dbReference type="SUPFAM" id="SSF141322">
    <property type="entry name" value="NfeD domain-like"/>
    <property type="match status" value="1"/>
</dbReference>
<sequence length="431" mass="46171">MKRLLYLLFILSLPLFASASTIIKLEIKSTIGPASSNYLKEGIAAAIQQNANMILIELDTPGGLSSSMREMIQEITNSPFPVIVYVSPKGARAASAGTYLIYASHVAAMAPGTNLGAATPVSLTPSVKIADSNTTTVTTLEKKALNDAKAYIKSLAQLNERNVSWALEAVGEAKSLSAVDALRYGVIDLIAENTADLLNKLDGRSVTVSGKEITLSTKNTEIIYFEPDWKTRLLSIVTDPNIAYILLLIAIYGIFFEFMNPGEIFPGVIGVISGVIALYALNLIPFNYAGLLLIILGIAFMTAEVFITGFGILGIGGVIAFAFGSLLLFDAETLGSGISIPLVIAFSLVSLVFFIFVLRFLVRSRSAKVVTGKDELVGADAEVLLSTNDGYRVRCHGEIWNATSEKVLEIGQKVRVEGLSGLTLHVNPIKE</sequence>
<dbReference type="Pfam" id="PF01957">
    <property type="entry name" value="NfeD"/>
    <property type="match status" value="1"/>
</dbReference>
<feature type="transmembrane region" description="Helical" evidence="5">
    <location>
        <begin position="286"/>
        <end position="303"/>
    </location>
</feature>
<evidence type="ECO:0000313" key="10">
    <source>
        <dbReference type="EMBL" id="QOR62708.1"/>
    </source>
</evidence>
<evidence type="ECO:0000259" key="7">
    <source>
        <dbReference type="Pfam" id="PF01957"/>
    </source>
</evidence>
<evidence type="ECO:0000256" key="1">
    <source>
        <dbReference type="ARBA" id="ARBA00004141"/>
    </source>
</evidence>
<dbReference type="InterPro" id="IPR056738">
    <property type="entry name" value="NfeD1b_N"/>
</dbReference>
<dbReference type="InterPro" id="IPR056739">
    <property type="entry name" value="NfeD_membrane"/>
</dbReference>
<evidence type="ECO:0000256" key="4">
    <source>
        <dbReference type="ARBA" id="ARBA00023136"/>
    </source>
</evidence>
<dbReference type="Gene3D" id="2.40.50.140">
    <property type="entry name" value="Nucleic acid-binding proteins"/>
    <property type="match status" value="1"/>
</dbReference>
<accession>A0A7M1S5S2</accession>
<dbReference type="GO" id="GO:0016020">
    <property type="term" value="C:membrane"/>
    <property type="evidence" value="ECO:0007669"/>
    <property type="project" value="UniProtKB-SubCell"/>
</dbReference>
<feature type="domain" description="NfeD-like C-terminal" evidence="7">
    <location>
        <begin position="374"/>
        <end position="428"/>
    </location>
</feature>